<accession>A0AAE1DZ12</accession>
<organism evidence="2 3">
    <name type="scientific">Elysia crispata</name>
    <name type="common">lettuce slug</name>
    <dbReference type="NCBI Taxonomy" id="231223"/>
    <lineage>
        <taxon>Eukaryota</taxon>
        <taxon>Metazoa</taxon>
        <taxon>Spiralia</taxon>
        <taxon>Lophotrochozoa</taxon>
        <taxon>Mollusca</taxon>
        <taxon>Gastropoda</taxon>
        <taxon>Heterobranchia</taxon>
        <taxon>Euthyneura</taxon>
        <taxon>Panpulmonata</taxon>
        <taxon>Sacoglossa</taxon>
        <taxon>Placobranchoidea</taxon>
        <taxon>Plakobranchidae</taxon>
        <taxon>Elysia</taxon>
    </lineage>
</organism>
<name>A0AAE1DZ12_9GAST</name>
<evidence type="ECO:0000313" key="3">
    <source>
        <dbReference type="Proteomes" id="UP001283361"/>
    </source>
</evidence>
<evidence type="ECO:0000256" key="1">
    <source>
        <dbReference type="SAM" id="MobiDB-lite"/>
    </source>
</evidence>
<feature type="compositionally biased region" description="Basic and acidic residues" evidence="1">
    <location>
        <begin position="26"/>
        <end position="39"/>
    </location>
</feature>
<sequence length="74" mass="8251">MFGSETALRPWLLTSPRGSQAQLYRPEARGTHQDKDGEMPRPSLSMRNVSEASLRSATCKLETCTIIEQTGLTR</sequence>
<dbReference type="AlphaFoldDB" id="A0AAE1DZ12"/>
<evidence type="ECO:0000313" key="2">
    <source>
        <dbReference type="EMBL" id="KAK3787982.1"/>
    </source>
</evidence>
<dbReference type="EMBL" id="JAWDGP010001807">
    <property type="protein sequence ID" value="KAK3787982.1"/>
    <property type="molecule type" value="Genomic_DNA"/>
</dbReference>
<gene>
    <name evidence="2" type="ORF">RRG08_042270</name>
</gene>
<comment type="caution">
    <text evidence="2">The sequence shown here is derived from an EMBL/GenBank/DDBJ whole genome shotgun (WGS) entry which is preliminary data.</text>
</comment>
<keyword evidence="3" id="KW-1185">Reference proteome</keyword>
<protein>
    <submittedName>
        <fullName evidence="2">Uncharacterized protein</fullName>
    </submittedName>
</protein>
<dbReference type="Proteomes" id="UP001283361">
    <property type="component" value="Unassembled WGS sequence"/>
</dbReference>
<feature type="region of interest" description="Disordered" evidence="1">
    <location>
        <begin position="18"/>
        <end position="50"/>
    </location>
</feature>
<proteinExistence type="predicted"/>
<reference evidence="2" key="1">
    <citation type="journal article" date="2023" name="G3 (Bethesda)">
        <title>A reference genome for the long-term kleptoplast-retaining sea slug Elysia crispata morphotype clarki.</title>
        <authorList>
            <person name="Eastman K.E."/>
            <person name="Pendleton A.L."/>
            <person name="Shaikh M.A."/>
            <person name="Suttiyut T."/>
            <person name="Ogas R."/>
            <person name="Tomko P."/>
            <person name="Gavelis G."/>
            <person name="Widhalm J.R."/>
            <person name="Wisecaver J.H."/>
        </authorList>
    </citation>
    <scope>NUCLEOTIDE SEQUENCE</scope>
    <source>
        <strain evidence="2">ECLA1</strain>
    </source>
</reference>